<dbReference type="Proteomes" id="UP000740926">
    <property type="component" value="Unassembled WGS sequence"/>
</dbReference>
<dbReference type="AlphaFoldDB" id="A0A9P6XPF3"/>
<protein>
    <submittedName>
        <fullName evidence="2">Uncharacterized protein</fullName>
    </submittedName>
</protein>
<evidence type="ECO:0000313" key="2">
    <source>
        <dbReference type="EMBL" id="KAG1529843.1"/>
    </source>
</evidence>
<proteinExistence type="predicted"/>
<reference evidence="2 3" key="1">
    <citation type="journal article" date="2020" name="Microb. Genom.">
        <title>Genetic diversity of clinical and environmental Mucorales isolates obtained from an investigation of mucormycosis cases among solid organ transplant recipients.</title>
        <authorList>
            <person name="Nguyen M.H."/>
            <person name="Kaul D."/>
            <person name="Muto C."/>
            <person name="Cheng S.J."/>
            <person name="Richter R.A."/>
            <person name="Bruno V.M."/>
            <person name="Liu G."/>
            <person name="Beyhan S."/>
            <person name="Sundermann A.J."/>
            <person name="Mounaud S."/>
            <person name="Pasculle A.W."/>
            <person name="Nierman W.C."/>
            <person name="Driscoll E."/>
            <person name="Cumbie R."/>
            <person name="Clancy C.J."/>
            <person name="Dupont C.L."/>
        </authorList>
    </citation>
    <scope>NUCLEOTIDE SEQUENCE [LARGE SCALE GENOMIC DNA]</scope>
    <source>
        <strain evidence="2 3">GL24</strain>
    </source>
</reference>
<dbReference type="EMBL" id="JAANIU010013885">
    <property type="protein sequence ID" value="KAG1529843.1"/>
    <property type="molecule type" value="Genomic_DNA"/>
</dbReference>
<keyword evidence="1" id="KW-1133">Transmembrane helix</keyword>
<evidence type="ECO:0000256" key="1">
    <source>
        <dbReference type="SAM" id="Phobius"/>
    </source>
</evidence>
<keyword evidence="3" id="KW-1185">Reference proteome</keyword>
<organism evidence="2 3">
    <name type="scientific">Rhizopus delemar</name>
    <dbReference type="NCBI Taxonomy" id="936053"/>
    <lineage>
        <taxon>Eukaryota</taxon>
        <taxon>Fungi</taxon>
        <taxon>Fungi incertae sedis</taxon>
        <taxon>Mucoromycota</taxon>
        <taxon>Mucoromycotina</taxon>
        <taxon>Mucoromycetes</taxon>
        <taxon>Mucorales</taxon>
        <taxon>Mucorineae</taxon>
        <taxon>Rhizopodaceae</taxon>
        <taxon>Rhizopus</taxon>
    </lineage>
</organism>
<keyword evidence="1" id="KW-0812">Transmembrane</keyword>
<comment type="caution">
    <text evidence="2">The sequence shown here is derived from an EMBL/GenBank/DDBJ whole genome shotgun (WGS) entry which is preliminary data.</text>
</comment>
<keyword evidence="1" id="KW-0472">Membrane</keyword>
<sequence>MRTAKSCGRKRYRCRQSAVNTLAAAFDHAITVFLLAVALDLPARGATGDGTGDGGQLLAVAAAHLVAEQATNHRAGGRTGNTVGVTRIALHFHVLADHAAAIVEFASFITRPVGLRACNRAGR</sequence>
<evidence type="ECO:0000313" key="3">
    <source>
        <dbReference type="Proteomes" id="UP000740926"/>
    </source>
</evidence>
<name>A0A9P6XPF3_9FUNG</name>
<gene>
    <name evidence="2" type="ORF">G6F50_017722</name>
</gene>
<accession>A0A9P6XPF3</accession>
<feature type="transmembrane region" description="Helical" evidence="1">
    <location>
        <begin position="21"/>
        <end position="39"/>
    </location>
</feature>